<comment type="pathway">
    <text evidence="2">Amino-acid biosynthesis; L-cysteine biosynthesis; L-cysteine from L-homocysteine and L-serine: step 2/2.</text>
</comment>
<evidence type="ECO:0000313" key="10">
    <source>
        <dbReference type="WBParaSite" id="L893_g5193.t1"/>
    </source>
</evidence>
<dbReference type="SUPFAM" id="SSF53383">
    <property type="entry name" value="PLP-dependent transferases"/>
    <property type="match status" value="1"/>
</dbReference>
<protein>
    <recommendedName>
        <fullName evidence="3">cystathionine gamma-lyase</fullName>
        <ecNumber evidence="3">4.4.1.1</ecNumber>
    </recommendedName>
    <alternativeName>
        <fullName evidence="6">Gamma-cystathionase</fullName>
    </alternativeName>
</protein>
<proteinExistence type="inferred from homology"/>
<dbReference type="WBParaSite" id="L893_g5193.t1">
    <property type="protein sequence ID" value="L893_g5193.t1"/>
    <property type="gene ID" value="L893_g5193"/>
</dbReference>
<dbReference type="Pfam" id="PF01053">
    <property type="entry name" value="Cys_Met_Meta_PP"/>
    <property type="match status" value="1"/>
</dbReference>
<evidence type="ECO:0000256" key="3">
    <source>
        <dbReference type="ARBA" id="ARBA00012085"/>
    </source>
</evidence>
<dbReference type="InterPro" id="IPR013249">
    <property type="entry name" value="RNA_pol_sigma70_r4_t2"/>
</dbReference>
<dbReference type="GO" id="GO:0003962">
    <property type="term" value="F:cystathionine gamma-synthase activity"/>
    <property type="evidence" value="ECO:0007669"/>
    <property type="project" value="TreeGrafter"/>
</dbReference>
<name>A0A1I8AFF5_9BILA</name>
<evidence type="ECO:0000256" key="2">
    <source>
        <dbReference type="ARBA" id="ARBA00005038"/>
    </source>
</evidence>
<comment type="cofactor">
    <cofactor evidence="1 7">
        <name>pyridoxal 5'-phosphate</name>
        <dbReference type="ChEBI" id="CHEBI:597326"/>
    </cofactor>
</comment>
<dbReference type="PANTHER" id="PTHR11808">
    <property type="entry name" value="TRANS-SULFURATION ENZYME FAMILY MEMBER"/>
    <property type="match status" value="1"/>
</dbReference>
<dbReference type="InterPro" id="IPR013324">
    <property type="entry name" value="RNA_pol_sigma_r3/r4-like"/>
</dbReference>
<dbReference type="Gene3D" id="3.90.1150.10">
    <property type="entry name" value="Aspartate Aminotransferase, domain 1"/>
    <property type="match status" value="1"/>
</dbReference>
<dbReference type="GO" id="GO:0003677">
    <property type="term" value="F:DNA binding"/>
    <property type="evidence" value="ECO:0007669"/>
    <property type="project" value="InterPro"/>
</dbReference>
<dbReference type="AlphaFoldDB" id="A0A1I8AFF5"/>
<evidence type="ECO:0000256" key="7">
    <source>
        <dbReference type="RuleBase" id="RU362118"/>
    </source>
</evidence>
<dbReference type="Proteomes" id="UP000095287">
    <property type="component" value="Unplaced"/>
</dbReference>
<dbReference type="InterPro" id="IPR015422">
    <property type="entry name" value="PyrdxlP-dep_Trfase_small"/>
</dbReference>
<dbReference type="EC" id="4.4.1.1" evidence="3"/>
<dbReference type="GO" id="GO:0006352">
    <property type="term" value="P:DNA-templated transcription initiation"/>
    <property type="evidence" value="ECO:0007669"/>
    <property type="project" value="InterPro"/>
</dbReference>
<evidence type="ECO:0000259" key="8">
    <source>
        <dbReference type="Pfam" id="PF08281"/>
    </source>
</evidence>
<dbReference type="InterPro" id="IPR015424">
    <property type="entry name" value="PyrdxlP-dep_Trfase"/>
</dbReference>
<accession>A0A1I8AFF5</accession>
<dbReference type="Pfam" id="PF08281">
    <property type="entry name" value="Sigma70_r4_2"/>
    <property type="match status" value="1"/>
</dbReference>
<keyword evidence="5" id="KW-0198">Cysteine biosynthesis</keyword>
<dbReference type="GO" id="GO:0019346">
    <property type="term" value="P:transsulfuration"/>
    <property type="evidence" value="ECO:0007669"/>
    <property type="project" value="InterPro"/>
</dbReference>
<keyword evidence="5" id="KW-0028">Amino-acid biosynthesis</keyword>
<reference evidence="10" key="1">
    <citation type="submission" date="2016-11" db="UniProtKB">
        <authorList>
            <consortium name="WormBaseParasite"/>
        </authorList>
    </citation>
    <scope>IDENTIFICATION</scope>
</reference>
<organism evidence="9 10">
    <name type="scientific">Steinernema glaseri</name>
    <dbReference type="NCBI Taxonomy" id="37863"/>
    <lineage>
        <taxon>Eukaryota</taxon>
        <taxon>Metazoa</taxon>
        <taxon>Ecdysozoa</taxon>
        <taxon>Nematoda</taxon>
        <taxon>Chromadorea</taxon>
        <taxon>Rhabditida</taxon>
        <taxon>Tylenchina</taxon>
        <taxon>Panagrolaimomorpha</taxon>
        <taxon>Strongyloidoidea</taxon>
        <taxon>Steinernematidae</taxon>
        <taxon>Steinernema</taxon>
    </lineage>
</organism>
<feature type="domain" description="RNA polymerase sigma factor 70 region 4 type 2" evidence="8">
    <location>
        <begin position="106"/>
        <end position="158"/>
    </location>
</feature>
<dbReference type="GO" id="GO:0019343">
    <property type="term" value="P:cysteine biosynthetic process via cystathionine"/>
    <property type="evidence" value="ECO:0007669"/>
    <property type="project" value="TreeGrafter"/>
</dbReference>
<dbReference type="GO" id="GO:0016987">
    <property type="term" value="F:sigma factor activity"/>
    <property type="evidence" value="ECO:0007669"/>
    <property type="project" value="InterPro"/>
</dbReference>
<dbReference type="GO" id="GO:0004123">
    <property type="term" value="F:cystathionine gamma-lyase activity"/>
    <property type="evidence" value="ECO:0007669"/>
    <property type="project" value="TreeGrafter"/>
</dbReference>
<dbReference type="InterPro" id="IPR000277">
    <property type="entry name" value="Cys/Met-Metab_PyrdxlP-dep_enz"/>
</dbReference>
<dbReference type="SUPFAM" id="SSF88659">
    <property type="entry name" value="Sigma3 and sigma4 domains of RNA polymerase sigma factors"/>
    <property type="match status" value="1"/>
</dbReference>
<dbReference type="InterPro" id="IPR036388">
    <property type="entry name" value="WH-like_DNA-bd_sf"/>
</dbReference>
<evidence type="ECO:0000256" key="5">
    <source>
        <dbReference type="ARBA" id="ARBA00023192"/>
    </source>
</evidence>
<evidence type="ECO:0000256" key="6">
    <source>
        <dbReference type="ARBA" id="ARBA00029853"/>
    </source>
</evidence>
<dbReference type="Gene3D" id="1.10.10.10">
    <property type="entry name" value="Winged helix-like DNA-binding domain superfamily/Winged helix DNA-binding domain"/>
    <property type="match status" value="1"/>
</dbReference>
<evidence type="ECO:0000313" key="9">
    <source>
        <dbReference type="Proteomes" id="UP000095287"/>
    </source>
</evidence>
<keyword evidence="9" id="KW-1185">Reference proteome</keyword>
<comment type="similarity">
    <text evidence="7">Belongs to the trans-sulfuration enzymes family.</text>
</comment>
<sequence length="170" mass="18682">MHGFGGMISLDLATDLAGARRFLEQVQIFALAESLGGVESLIEHPAIMTHATIPEQTRAQLGIGDALVRLSRRKQVERAWQQTLANQPQRIAPSEEHQALILETLGQLQAMLERLPAPVAEAFCLAQLQGLNYRQIATQLGVSERTVTKYMAQAMLQCLLLEVELDGALL</sequence>
<dbReference type="GO" id="GO:0030170">
    <property type="term" value="F:pyridoxal phosphate binding"/>
    <property type="evidence" value="ECO:0007669"/>
    <property type="project" value="InterPro"/>
</dbReference>
<keyword evidence="4 7" id="KW-0663">Pyridoxal phosphate</keyword>
<dbReference type="GO" id="GO:0005737">
    <property type="term" value="C:cytoplasm"/>
    <property type="evidence" value="ECO:0007669"/>
    <property type="project" value="TreeGrafter"/>
</dbReference>
<evidence type="ECO:0000256" key="4">
    <source>
        <dbReference type="ARBA" id="ARBA00022898"/>
    </source>
</evidence>
<evidence type="ECO:0000256" key="1">
    <source>
        <dbReference type="ARBA" id="ARBA00001933"/>
    </source>
</evidence>
<dbReference type="PANTHER" id="PTHR11808:SF15">
    <property type="entry name" value="CYSTATHIONINE GAMMA-LYASE"/>
    <property type="match status" value="1"/>
</dbReference>